<dbReference type="GeneID" id="19171399"/>
<name>W9XVI6_9EURO</name>
<dbReference type="InterPro" id="IPR011990">
    <property type="entry name" value="TPR-like_helical_dom_sf"/>
</dbReference>
<accession>W9XVI6</accession>
<proteinExistence type="predicted"/>
<feature type="region of interest" description="Disordered" evidence="1">
    <location>
        <begin position="120"/>
        <end position="196"/>
    </location>
</feature>
<sequence>MYLCENRTCAQVQEYLEENDFHVNTRQIKNRLNEWKFECKKTRADQYLAMLYVADFHAAEGYDVIFSVPKREERENYSTRKVRKECDRIRKKRDPDRSLSEPNTLDEAEKILIDADIKWKQTADPSSSQRSRQPFPASPGSSLRDSAMGTRRASSTDDMCSSSDSKRVSTDTDSETALPPNSTSVQPKRSSPRGFPRQRFSLRQHKLNAGKWVEPYYTQCFETPVSNEVFERHRRRAMQVLESILRQDNQYIFPTLAEMVMIFGSNHRATELAEFLADSCTVIDACPGLRGSFTYDAPFRYALAFTTNNPHMMREYGLQLKRSMAEIRQIWGEEHPNYLVNANFCAWHFIHNRDYHLAVPLLRHCLPICERVMGLTSLVTINCLVITSRAHAEIRNDVWAKNSLELAMSRIDEQRHDLEQFRLVLLHRLAELNLKTGDFQTTEMQFWRVLQDRAEVCGLDAEATWSAAQSLRDLFLKTGREDHAEDLMNYMHARLDWERRCIEKGEESAQCPQPPWWWPYGTEDSAHDFVFPGTSRL</sequence>
<organism evidence="3 4">
    <name type="scientific">Capronia epimyces CBS 606.96</name>
    <dbReference type="NCBI Taxonomy" id="1182542"/>
    <lineage>
        <taxon>Eukaryota</taxon>
        <taxon>Fungi</taxon>
        <taxon>Dikarya</taxon>
        <taxon>Ascomycota</taxon>
        <taxon>Pezizomycotina</taxon>
        <taxon>Eurotiomycetes</taxon>
        <taxon>Chaetothyriomycetidae</taxon>
        <taxon>Chaetothyriales</taxon>
        <taxon>Herpotrichiellaceae</taxon>
        <taxon>Capronia</taxon>
    </lineage>
</organism>
<feature type="compositionally biased region" description="Basic and acidic residues" evidence="1">
    <location>
        <begin position="76"/>
        <end position="99"/>
    </location>
</feature>
<reference evidence="3 4" key="1">
    <citation type="submission" date="2013-03" db="EMBL/GenBank/DDBJ databases">
        <title>The Genome Sequence of Capronia epimyces CBS 606.96.</title>
        <authorList>
            <consortium name="The Broad Institute Genomics Platform"/>
            <person name="Cuomo C."/>
            <person name="de Hoog S."/>
            <person name="Gorbushina A."/>
            <person name="Walker B."/>
            <person name="Young S.K."/>
            <person name="Zeng Q."/>
            <person name="Gargeya S."/>
            <person name="Fitzgerald M."/>
            <person name="Haas B."/>
            <person name="Abouelleil A."/>
            <person name="Allen A.W."/>
            <person name="Alvarado L."/>
            <person name="Arachchi H.M."/>
            <person name="Berlin A.M."/>
            <person name="Chapman S.B."/>
            <person name="Gainer-Dewar J."/>
            <person name="Goldberg J."/>
            <person name="Griggs A."/>
            <person name="Gujja S."/>
            <person name="Hansen M."/>
            <person name="Howarth C."/>
            <person name="Imamovic A."/>
            <person name="Ireland A."/>
            <person name="Larimer J."/>
            <person name="McCowan C."/>
            <person name="Murphy C."/>
            <person name="Pearson M."/>
            <person name="Poon T.W."/>
            <person name="Priest M."/>
            <person name="Roberts A."/>
            <person name="Saif S."/>
            <person name="Shea T."/>
            <person name="Sisk P."/>
            <person name="Sykes S."/>
            <person name="Wortman J."/>
            <person name="Nusbaum C."/>
            <person name="Birren B."/>
        </authorList>
    </citation>
    <scope>NUCLEOTIDE SEQUENCE [LARGE SCALE GENOMIC DNA]</scope>
    <source>
        <strain evidence="3 4">CBS 606.96</strain>
    </source>
</reference>
<keyword evidence="4" id="KW-1185">Reference proteome</keyword>
<dbReference type="AlphaFoldDB" id="W9XVI6"/>
<dbReference type="EMBL" id="AMGY01000006">
    <property type="protein sequence ID" value="EXJ81011.1"/>
    <property type="molecule type" value="Genomic_DNA"/>
</dbReference>
<feature type="domain" description="Clr5" evidence="2">
    <location>
        <begin position="1"/>
        <end position="37"/>
    </location>
</feature>
<evidence type="ECO:0000313" key="4">
    <source>
        <dbReference type="Proteomes" id="UP000019478"/>
    </source>
</evidence>
<feature type="compositionally biased region" description="Polar residues" evidence="1">
    <location>
        <begin position="179"/>
        <end position="189"/>
    </location>
</feature>
<dbReference type="eggNOG" id="ENOG502SNNS">
    <property type="taxonomic scope" value="Eukaryota"/>
</dbReference>
<dbReference type="OrthoDB" id="4115389at2759"/>
<dbReference type="Gene3D" id="1.25.40.10">
    <property type="entry name" value="Tetratricopeptide repeat domain"/>
    <property type="match status" value="1"/>
</dbReference>
<feature type="compositionally biased region" description="Low complexity" evidence="1">
    <location>
        <begin position="125"/>
        <end position="139"/>
    </location>
</feature>
<dbReference type="Proteomes" id="UP000019478">
    <property type="component" value="Unassembled WGS sequence"/>
</dbReference>
<dbReference type="InterPro" id="IPR025676">
    <property type="entry name" value="Clr5_dom"/>
</dbReference>
<dbReference type="Pfam" id="PF14420">
    <property type="entry name" value="Clr5"/>
    <property type="match status" value="1"/>
</dbReference>
<protein>
    <recommendedName>
        <fullName evidence="2">Clr5 domain-containing protein</fullName>
    </recommendedName>
</protein>
<evidence type="ECO:0000313" key="3">
    <source>
        <dbReference type="EMBL" id="EXJ81011.1"/>
    </source>
</evidence>
<dbReference type="HOGENOM" id="CLU_024800_0_0_1"/>
<evidence type="ECO:0000256" key="1">
    <source>
        <dbReference type="SAM" id="MobiDB-lite"/>
    </source>
</evidence>
<feature type="region of interest" description="Disordered" evidence="1">
    <location>
        <begin position="76"/>
        <end position="105"/>
    </location>
</feature>
<dbReference type="RefSeq" id="XP_007735599.1">
    <property type="nucleotide sequence ID" value="XM_007737409.1"/>
</dbReference>
<comment type="caution">
    <text evidence="3">The sequence shown here is derived from an EMBL/GenBank/DDBJ whole genome shotgun (WGS) entry which is preliminary data.</text>
</comment>
<gene>
    <name evidence="3" type="ORF">A1O3_07299</name>
</gene>
<evidence type="ECO:0000259" key="2">
    <source>
        <dbReference type="Pfam" id="PF14420"/>
    </source>
</evidence>